<evidence type="ECO:0000313" key="4">
    <source>
        <dbReference type="Proteomes" id="UP000054623"/>
    </source>
</evidence>
<dbReference type="GO" id="GO:0005829">
    <property type="term" value="C:cytosol"/>
    <property type="evidence" value="ECO:0007669"/>
    <property type="project" value="TreeGrafter"/>
</dbReference>
<dbReference type="GO" id="GO:0006749">
    <property type="term" value="P:glutathione metabolic process"/>
    <property type="evidence" value="ECO:0007669"/>
    <property type="project" value="TreeGrafter"/>
</dbReference>
<name>A0A0W1JDE8_DESHA</name>
<dbReference type="OrthoDB" id="9768323at2"/>
<reference evidence="3 4" key="1">
    <citation type="submission" date="2015-12" db="EMBL/GenBank/DDBJ databases">
        <title>Draft Genome Sequence of Desulfitobacterium hafniense Strain DH, a Sulfate-reducing Bacterium Isolated from Paddy Soils.</title>
        <authorList>
            <person name="Bao P."/>
            <person name="Zhang X."/>
            <person name="Li G."/>
        </authorList>
    </citation>
    <scope>NUCLEOTIDE SEQUENCE [LARGE SCALE GENOMIC DNA]</scope>
    <source>
        <strain evidence="3 4">DH</strain>
    </source>
</reference>
<dbReference type="SUPFAM" id="SSF53067">
    <property type="entry name" value="Actin-like ATPase domain"/>
    <property type="match status" value="1"/>
</dbReference>
<dbReference type="PANTHER" id="PTHR11365:SF2">
    <property type="entry name" value="5-OXOPROLINASE"/>
    <property type="match status" value="1"/>
</dbReference>
<dbReference type="AlphaFoldDB" id="A0A0W1JDE8"/>
<comment type="caution">
    <text evidence="3">The sequence shown here is derived from an EMBL/GenBank/DDBJ whole genome shotgun (WGS) entry which is preliminary data.</text>
</comment>
<dbReference type="GO" id="GO:0017168">
    <property type="term" value="F:5-oxoprolinase (ATP-hydrolyzing) activity"/>
    <property type="evidence" value="ECO:0007669"/>
    <property type="project" value="TreeGrafter"/>
</dbReference>
<organism evidence="3 4">
    <name type="scientific">Desulfitobacterium hafniense</name>
    <name type="common">Desulfitobacterium frappieri</name>
    <dbReference type="NCBI Taxonomy" id="49338"/>
    <lineage>
        <taxon>Bacteria</taxon>
        <taxon>Bacillati</taxon>
        <taxon>Bacillota</taxon>
        <taxon>Clostridia</taxon>
        <taxon>Eubacteriales</taxon>
        <taxon>Desulfitobacteriaceae</taxon>
        <taxon>Desulfitobacterium</taxon>
    </lineage>
</organism>
<dbReference type="Pfam" id="PF05378">
    <property type="entry name" value="Hydant_A_N"/>
    <property type="match status" value="1"/>
</dbReference>
<dbReference type="InterPro" id="IPR045079">
    <property type="entry name" value="Oxoprolinase-like"/>
</dbReference>
<dbReference type="InterPro" id="IPR008040">
    <property type="entry name" value="Hydant_A_N"/>
</dbReference>
<protein>
    <submittedName>
        <fullName evidence="3">Hydantoinase/oxoprolinase</fullName>
    </submittedName>
</protein>
<dbReference type="InterPro" id="IPR002821">
    <property type="entry name" value="Hydantoinase_A"/>
</dbReference>
<dbReference type="Pfam" id="PF01968">
    <property type="entry name" value="Hydantoinase_A"/>
    <property type="match status" value="1"/>
</dbReference>
<gene>
    <name evidence="3" type="ORF">AT727_11955</name>
</gene>
<accession>A0A0W1JDE8</accession>
<dbReference type="Proteomes" id="UP000054623">
    <property type="component" value="Unassembled WGS sequence"/>
</dbReference>
<sequence length="670" mass="72169">MQSRGWLGGRIPLLLGIDTGGTYTDGVLLDSRQQVIAKAKALTTHQDLVIGIRNCLINLQEHGGQQVHDWQQIRLVSLSTTLATNAVVEGRGCEAGLLLIGSEPAGTLPTQHYAVLQGGHDISGNPQADLNPGEIRATLAQWQGKVDAIAISGYLSVRNPEHELRVRELVDEVLGVPVVCAHELTSSLGFQERTVTAVLNAKLIPVIQALMVSVKTVLREFKIQARLMIVKGDGTLMTEEGAMAKPIETLLSGPAASIVGATALTGAERAIILDMGGTTTDIAVLKDGVPKVSPAGATVGGWLTRVRAAAIFTYGLGGDSYIKIDNKGQVLVGPQRVWPLAMAAGQYPYLAEELQEQLEAVWTVPFAQPADSYIFLKDKTPLTLNEVEAAALQNLKSGPHTHLTLAKQLGIEPHFLNLQRLVEFGLLVKASVTPTDLLHVRGSYTPGNVSAAQLGIKMMAHRLGVSAEEFIGLALHQVTEKLSLALLASMLNYTKGSGHSKGSLQAEIFLDELFAPCPERPLNLSVQVNFPVIAIGAPVKDYLPKVAEKLQCRLIIPEHSEVANAVGAASGRQIETLEALIRHTAQGDFILHSPWERRTFADLTEAKDYARRQFEEAAARSAEKAGVVHYEVMVNFADEHLAGTSYAKGLYLYTKVQAAIIGRPHWLDAD</sequence>
<evidence type="ECO:0000313" key="3">
    <source>
        <dbReference type="EMBL" id="KTE89541.1"/>
    </source>
</evidence>
<evidence type="ECO:0000259" key="2">
    <source>
        <dbReference type="Pfam" id="PF05378"/>
    </source>
</evidence>
<feature type="domain" description="Hydantoinase A/oxoprolinase" evidence="1">
    <location>
        <begin position="193"/>
        <end position="335"/>
    </location>
</feature>
<proteinExistence type="predicted"/>
<feature type="domain" description="Hydantoinase/oxoprolinase N-terminal" evidence="2">
    <location>
        <begin position="15"/>
        <end position="173"/>
    </location>
</feature>
<dbReference type="PANTHER" id="PTHR11365">
    <property type="entry name" value="5-OXOPROLINASE RELATED"/>
    <property type="match status" value="1"/>
</dbReference>
<evidence type="ECO:0000259" key="1">
    <source>
        <dbReference type="Pfam" id="PF01968"/>
    </source>
</evidence>
<dbReference type="EMBL" id="LOCK01000072">
    <property type="protein sequence ID" value="KTE89541.1"/>
    <property type="molecule type" value="Genomic_DNA"/>
</dbReference>
<dbReference type="InterPro" id="IPR043129">
    <property type="entry name" value="ATPase_NBD"/>
</dbReference>